<proteinExistence type="predicted"/>
<dbReference type="AlphaFoldDB" id="A0AAE3P300"/>
<dbReference type="RefSeq" id="WP_321536603.1">
    <property type="nucleotide sequence ID" value="NZ_JARGDL010000019.1"/>
</dbReference>
<evidence type="ECO:0000259" key="1">
    <source>
        <dbReference type="Pfam" id="PF13490"/>
    </source>
</evidence>
<accession>A0AAE3P300</accession>
<dbReference type="InterPro" id="IPR027383">
    <property type="entry name" value="Znf_put"/>
</dbReference>
<name>A0AAE3P300_9BACT</name>
<sequence length="85" mass="9941">MSEINLNIVHPLPTCKEVMNHICDNLGEELDSPKCIEIKNHLENCDNCKHYFNSVEKTIEFYKKYNVELPKDAHDRLLDLLGLKE</sequence>
<dbReference type="EMBL" id="JARGDL010000019">
    <property type="protein sequence ID" value="MDF1612832.1"/>
    <property type="molecule type" value="Genomic_DNA"/>
</dbReference>
<gene>
    <name evidence="2" type="ORF">P0M35_11770</name>
</gene>
<dbReference type="Proteomes" id="UP001221302">
    <property type="component" value="Unassembled WGS sequence"/>
</dbReference>
<feature type="domain" description="Putative zinc-finger" evidence="1">
    <location>
        <begin position="15"/>
        <end position="48"/>
    </location>
</feature>
<comment type="caution">
    <text evidence="2">The sequence shown here is derived from an EMBL/GenBank/DDBJ whole genome shotgun (WGS) entry which is preliminary data.</text>
</comment>
<reference evidence="2" key="1">
    <citation type="submission" date="2023-03" db="EMBL/GenBank/DDBJ databases">
        <title>Stygiobacter electus gen. nov., sp. nov., facultatively anaerobic thermotolerant bacterium of the class Ignavibacteria from a well of Yessentuki mineral water deposit.</title>
        <authorList>
            <person name="Podosokorskaya O.A."/>
            <person name="Elcheninov A.G."/>
            <person name="Petrova N.F."/>
            <person name="Zavarzina D.G."/>
            <person name="Kublanov I.V."/>
            <person name="Merkel A.Y."/>
        </authorList>
    </citation>
    <scope>NUCLEOTIDE SEQUENCE</scope>
    <source>
        <strain evidence="2">09-Me</strain>
    </source>
</reference>
<keyword evidence="3" id="KW-1185">Reference proteome</keyword>
<evidence type="ECO:0000313" key="2">
    <source>
        <dbReference type="EMBL" id="MDF1612832.1"/>
    </source>
</evidence>
<dbReference type="Pfam" id="PF13490">
    <property type="entry name" value="zf-HC2"/>
    <property type="match status" value="1"/>
</dbReference>
<protein>
    <recommendedName>
        <fullName evidence="1">Putative zinc-finger domain-containing protein</fullName>
    </recommendedName>
</protein>
<organism evidence="2 3">
    <name type="scientific">Stygiobacter electus</name>
    <dbReference type="NCBI Taxonomy" id="3032292"/>
    <lineage>
        <taxon>Bacteria</taxon>
        <taxon>Pseudomonadati</taxon>
        <taxon>Ignavibacteriota</taxon>
        <taxon>Ignavibacteria</taxon>
        <taxon>Ignavibacteriales</taxon>
        <taxon>Melioribacteraceae</taxon>
        <taxon>Stygiobacter</taxon>
    </lineage>
</organism>
<evidence type="ECO:0000313" key="3">
    <source>
        <dbReference type="Proteomes" id="UP001221302"/>
    </source>
</evidence>